<gene>
    <name evidence="2" type="ORF">FOZ63_006766</name>
</gene>
<keyword evidence="1" id="KW-0812">Transmembrane</keyword>
<name>A0A7J6PSC7_PEROL</name>
<feature type="transmembrane region" description="Helical" evidence="1">
    <location>
        <begin position="65"/>
        <end position="84"/>
    </location>
</feature>
<feature type="transmembrane region" description="Helical" evidence="1">
    <location>
        <begin position="90"/>
        <end position="114"/>
    </location>
</feature>
<evidence type="ECO:0000256" key="1">
    <source>
        <dbReference type="SAM" id="Phobius"/>
    </source>
</evidence>
<organism evidence="2 3">
    <name type="scientific">Perkinsus olseni</name>
    <name type="common">Perkinsus atlanticus</name>
    <dbReference type="NCBI Taxonomy" id="32597"/>
    <lineage>
        <taxon>Eukaryota</taxon>
        <taxon>Sar</taxon>
        <taxon>Alveolata</taxon>
        <taxon>Perkinsozoa</taxon>
        <taxon>Perkinsea</taxon>
        <taxon>Perkinsida</taxon>
        <taxon>Perkinsidae</taxon>
        <taxon>Perkinsus</taxon>
    </lineage>
</organism>
<protein>
    <submittedName>
        <fullName evidence="2">Uncharacterized protein</fullName>
    </submittedName>
</protein>
<feature type="transmembrane region" description="Helical" evidence="1">
    <location>
        <begin position="135"/>
        <end position="158"/>
    </location>
</feature>
<keyword evidence="1" id="KW-0472">Membrane</keyword>
<keyword evidence="3" id="KW-1185">Reference proteome</keyword>
<dbReference type="AlphaFoldDB" id="A0A7J6PSC7"/>
<comment type="caution">
    <text evidence="2">The sequence shown here is derived from an EMBL/GenBank/DDBJ whole genome shotgun (WGS) entry which is preliminary data.</text>
</comment>
<reference evidence="2 3" key="1">
    <citation type="submission" date="2020-04" db="EMBL/GenBank/DDBJ databases">
        <title>Perkinsus olseni comparative genomics.</title>
        <authorList>
            <person name="Bogema D.R."/>
        </authorList>
    </citation>
    <scope>NUCLEOTIDE SEQUENCE [LARGE SCALE GENOMIC DNA]</scope>
    <source>
        <strain evidence="2 3">ATCC PRA-207</strain>
    </source>
</reference>
<dbReference type="EMBL" id="JABANO010038223">
    <property type="protein sequence ID" value="KAF4698922.1"/>
    <property type="molecule type" value="Genomic_DNA"/>
</dbReference>
<dbReference type="Proteomes" id="UP000553632">
    <property type="component" value="Unassembled WGS sequence"/>
</dbReference>
<evidence type="ECO:0000313" key="2">
    <source>
        <dbReference type="EMBL" id="KAF4698922.1"/>
    </source>
</evidence>
<sequence length="207" mass="22872">MTDIVIDPHPSTIRSHSGYGYDYVEHDGRRTYNDDSLSDEDCAMAEIGASSGSGSHWRCYRSSSMLTVSATTFSNGLIGILIISTTERGAGLWGGTLLSFSLLILVLSTANWWYRRVMEEEEDAPHRLATERSRRLLSMTQLVALSTATIQLVAAVVAVSRKWMPRWAVATSLLVAAISSVQVRSLMRFPRSHPWIPDHAPSSSQSQ</sequence>
<evidence type="ECO:0000313" key="3">
    <source>
        <dbReference type="Proteomes" id="UP000553632"/>
    </source>
</evidence>
<proteinExistence type="predicted"/>
<feature type="transmembrane region" description="Helical" evidence="1">
    <location>
        <begin position="164"/>
        <end position="183"/>
    </location>
</feature>
<accession>A0A7J6PSC7</accession>
<keyword evidence="1" id="KW-1133">Transmembrane helix</keyword>